<dbReference type="HOGENOM" id="CLU_2514246_0_0_1"/>
<gene>
    <name evidence="2" type="ORF">M419DRAFT_123508</name>
</gene>
<dbReference type="AlphaFoldDB" id="A0A024S8U3"/>
<sequence length="85" mass="9730">MIRSLSSSLPFNLVRRRSPGTSDEKQGMLQSRTRQDRGPWPTESQQTQQGVSPKFEWARGGGEERWRRGWALIRDLPGSRNGVMC</sequence>
<organism evidence="2 3">
    <name type="scientific">Hypocrea jecorina (strain ATCC 56765 / BCRC 32924 / NRRL 11460 / Rut C-30)</name>
    <name type="common">Trichoderma reesei</name>
    <dbReference type="NCBI Taxonomy" id="1344414"/>
    <lineage>
        <taxon>Eukaryota</taxon>
        <taxon>Fungi</taxon>
        <taxon>Dikarya</taxon>
        <taxon>Ascomycota</taxon>
        <taxon>Pezizomycotina</taxon>
        <taxon>Sordariomycetes</taxon>
        <taxon>Hypocreomycetidae</taxon>
        <taxon>Hypocreales</taxon>
        <taxon>Hypocreaceae</taxon>
        <taxon>Trichoderma</taxon>
    </lineage>
</organism>
<dbReference type="KEGG" id="trr:M419DRAFT_123508"/>
<feature type="compositionally biased region" description="Polar residues" evidence="1">
    <location>
        <begin position="42"/>
        <end position="51"/>
    </location>
</feature>
<protein>
    <submittedName>
        <fullName evidence="2">Uncharacterized protein</fullName>
    </submittedName>
</protein>
<reference evidence="3" key="1">
    <citation type="journal article" date="2013" name="Ind. Biotechnol.">
        <title>Comparative genomics analysis of Trichoderma reesei strains.</title>
        <authorList>
            <person name="Koike H."/>
            <person name="Aerts A."/>
            <person name="LaButti K."/>
            <person name="Grigoriev I.V."/>
            <person name="Baker S.E."/>
        </authorList>
    </citation>
    <scope>NUCLEOTIDE SEQUENCE [LARGE SCALE GENOMIC DNA]</scope>
    <source>
        <strain evidence="3">ATCC 56765 / BCRC 32924 / NRRL 11460 / Rut C-30</strain>
    </source>
</reference>
<dbReference type="Proteomes" id="UP000024376">
    <property type="component" value="Unassembled WGS sequence"/>
</dbReference>
<evidence type="ECO:0000256" key="1">
    <source>
        <dbReference type="SAM" id="MobiDB-lite"/>
    </source>
</evidence>
<evidence type="ECO:0000313" key="2">
    <source>
        <dbReference type="EMBL" id="ETS01483.1"/>
    </source>
</evidence>
<evidence type="ECO:0000313" key="3">
    <source>
        <dbReference type="Proteomes" id="UP000024376"/>
    </source>
</evidence>
<dbReference type="EMBL" id="KI911148">
    <property type="protein sequence ID" value="ETS01483.1"/>
    <property type="molecule type" value="Genomic_DNA"/>
</dbReference>
<name>A0A024S8U3_HYPJR</name>
<proteinExistence type="predicted"/>
<feature type="compositionally biased region" description="Polar residues" evidence="1">
    <location>
        <begin position="1"/>
        <end position="10"/>
    </location>
</feature>
<accession>A0A024S8U3</accession>
<feature type="region of interest" description="Disordered" evidence="1">
    <location>
        <begin position="1"/>
        <end position="63"/>
    </location>
</feature>